<proteinExistence type="predicted"/>
<dbReference type="Proteomes" id="UP000215914">
    <property type="component" value="Unassembled WGS sequence"/>
</dbReference>
<dbReference type="Gramene" id="mRNA:HanXRQr2_Chr05g0207691">
    <property type="protein sequence ID" value="mRNA:HanXRQr2_Chr05g0207691"/>
    <property type="gene ID" value="HanXRQr2_Chr05g0207691"/>
</dbReference>
<gene>
    <name evidence="1" type="ORF">HanXRQr2_Chr05g0207691</name>
</gene>
<reference evidence="1" key="1">
    <citation type="journal article" date="2017" name="Nature">
        <title>The sunflower genome provides insights into oil metabolism, flowering and Asterid evolution.</title>
        <authorList>
            <person name="Badouin H."/>
            <person name="Gouzy J."/>
            <person name="Grassa C.J."/>
            <person name="Murat F."/>
            <person name="Staton S.E."/>
            <person name="Cottret L."/>
            <person name="Lelandais-Briere C."/>
            <person name="Owens G.L."/>
            <person name="Carrere S."/>
            <person name="Mayjonade B."/>
            <person name="Legrand L."/>
            <person name="Gill N."/>
            <person name="Kane N.C."/>
            <person name="Bowers J.E."/>
            <person name="Hubner S."/>
            <person name="Bellec A."/>
            <person name="Berard A."/>
            <person name="Berges H."/>
            <person name="Blanchet N."/>
            <person name="Boniface M.C."/>
            <person name="Brunel D."/>
            <person name="Catrice O."/>
            <person name="Chaidir N."/>
            <person name="Claudel C."/>
            <person name="Donnadieu C."/>
            <person name="Faraut T."/>
            <person name="Fievet G."/>
            <person name="Helmstetter N."/>
            <person name="King M."/>
            <person name="Knapp S.J."/>
            <person name="Lai Z."/>
            <person name="Le Paslier M.C."/>
            <person name="Lippi Y."/>
            <person name="Lorenzon L."/>
            <person name="Mandel J.R."/>
            <person name="Marage G."/>
            <person name="Marchand G."/>
            <person name="Marquand E."/>
            <person name="Bret-Mestries E."/>
            <person name="Morien E."/>
            <person name="Nambeesan S."/>
            <person name="Nguyen T."/>
            <person name="Pegot-Espagnet P."/>
            <person name="Pouilly N."/>
            <person name="Raftis F."/>
            <person name="Sallet E."/>
            <person name="Schiex T."/>
            <person name="Thomas J."/>
            <person name="Vandecasteele C."/>
            <person name="Vares D."/>
            <person name="Vear F."/>
            <person name="Vautrin S."/>
            <person name="Crespi M."/>
            <person name="Mangin B."/>
            <person name="Burke J.M."/>
            <person name="Salse J."/>
            <person name="Munos S."/>
            <person name="Vincourt P."/>
            <person name="Rieseberg L.H."/>
            <person name="Langlade N.B."/>
        </authorList>
    </citation>
    <scope>NUCLEOTIDE SEQUENCE</scope>
    <source>
        <tissue evidence="1">Leaves</tissue>
    </source>
</reference>
<evidence type="ECO:0000313" key="2">
    <source>
        <dbReference type="Proteomes" id="UP000215914"/>
    </source>
</evidence>
<keyword evidence="2" id="KW-1185">Reference proteome</keyword>
<evidence type="ECO:0000313" key="1">
    <source>
        <dbReference type="EMBL" id="KAF5805301.1"/>
    </source>
</evidence>
<comment type="caution">
    <text evidence="1">The sequence shown here is derived from an EMBL/GenBank/DDBJ whole genome shotgun (WGS) entry which is preliminary data.</text>
</comment>
<protein>
    <submittedName>
        <fullName evidence="1">Uncharacterized protein</fullName>
    </submittedName>
</protein>
<sequence>MSDKWPRNSIEVPVFLQAGVEIDRYHRDFPACSRVMGVRPLREGEELLYEQIRVDFMYPTADAFSMPPTATKGAQFLNPQPRRAITPVGEEVILLSSKESSASRIMG</sequence>
<name>A0A9K3IYB6_HELAN</name>
<reference evidence="1" key="2">
    <citation type="submission" date="2020-06" db="EMBL/GenBank/DDBJ databases">
        <title>Helianthus annuus Genome sequencing and assembly Release 2.</title>
        <authorList>
            <person name="Gouzy J."/>
            <person name="Langlade N."/>
            <person name="Munos S."/>
        </authorList>
    </citation>
    <scope>NUCLEOTIDE SEQUENCE</scope>
    <source>
        <tissue evidence="1">Leaves</tissue>
    </source>
</reference>
<dbReference type="AlphaFoldDB" id="A0A9K3IYB6"/>
<accession>A0A9K3IYB6</accession>
<organism evidence="1 2">
    <name type="scientific">Helianthus annuus</name>
    <name type="common">Common sunflower</name>
    <dbReference type="NCBI Taxonomy" id="4232"/>
    <lineage>
        <taxon>Eukaryota</taxon>
        <taxon>Viridiplantae</taxon>
        <taxon>Streptophyta</taxon>
        <taxon>Embryophyta</taxon>
        <taxon>Tracheophyta</taxon>
        <taxon>Spermatophyta</taxon>
        <taxon>Magnoliopsida</taxon>
        <taxon>eudicotyledons</taxon>
        <taxon>Gunneridae</taxon>
        <taxon>Pentapetalae</taxon>
        <taxon>asterids</taxon>
        <taxon>campanulids</taxon>
        <taxon>Asterales</taxon>
        <taxon>Asteraceae</taxon>
        <taxon>Asteroideae</taxon>
        <taxon>Heliantheae alliance</taxon>
        <taxon>Heliantheae</taxon>
        <taxon>Helianthus</taxon>
    </lineage>
</organism>
<dbReference type="EMBL" id="MNCJ02000320">
    <property type="protein sequence ID" value="KAF5805301.1"/>
    <property type="molecule type" value="Genomic_DNA"/>
</dbReference>